<keyword evidence="3" id="KW-1185">Reference proteome</keyword>
<accession>A0A6A6DF93</accession>
<evidence type="ECO:0000313" key="2">
    <source>
        <dbReference type="EMBL" id="KAF2177128.1"/>
    </source>
</evidence>
<evidence type="ECO:0000313" key="3">
    <source>
        <dbReference type="Proteomes" id="UP000800200"/>
    </source>
</evidence>
<feature type="region of interest" description="Disordered" evidence="1">
    <location>
        <begin position="74"/>
        <end position="95"/>
    </location>
</feature>
<evidence type="ECO:0000256" key="1">
    <source>
        <dbReference type="SAM" id="MobiDB-lite"/>
    </source>
</evidence>
<gene>
    <name evidence="2" type="ORF">K469DRAFT_810221</name>
</gene>
<name>A0A6A6DF93_9PEZI</name>
<dbReference type="AlphaFoldDB" id="A0A6A6DF93"/>
<dbReference type="Proteomes" id="UP000800200">
    <property type="component" value="Unassembled WGS sequence"/>
</dbReference>
<dbReference type="EMBL" id="ML994694">
    <property type="protein sequence ID" value="KAF2177128.1"/>
    <property type="molecule type" value="Genomic_DNA"/>
</dbReference>
<organism evidence="2 3">
    <name type="scientific">Zopfia rhizophila CBS 207.26</name>
    <dbReference type="NCBI Taxonomy" id="1314779"/>
    <lineage>
        <taxon>Eukaryota</taxon>
        <taxon>Fungi</taxon>
        <taxon>Dikarya</taxon>
        <taxon>Ascomycota</taxon>
        <taxon>Pezizomycotina</taxon>
        <taxon>Dothideomycetes</taxon>
        <taxon>Dothideomycetes incertae sedis</taxon>
        <taxon>Zopfiaceae</taxon>
        <taxon>Zopfia</taxon>
    </lineage>
</organism>
<proteinExistence type="predicted"/>
<feature type="region of interest" description="Disordered" evidence="1">
    <location>
        <begin position="18"/>
        <end position="45"/>
    </location>
</feature>
<protein>
    <submittedName>
        <fullName evidence="2">Uncharacterized protein</fullName>
    </submittedName>
</protein>
<sequence>MVWPFFIARTRSNRHVIAHGRKKKLRVSQGKRKNRKSSVRRRRKLRRNGFLKNVRLLELLNERRELLRKSRSILRKKKRNSRARPTKISKMSPNRRKIIGRRLLRLL</sequence>
<reference evidence="2" key="1">
    <citation type="journal article" date="2020" name="Stud. Mycol.">
        <title>101 Dothideomycetes genomes: a test case for predicting lifestyles and emergence of pathogens.</title>
        <authorList>
            <person name="Haridas S."/>
            <person name="Albert R."/>
            <person name="Binder M."/>
            <person name="Bloem J."/>
            <person name="Labutti K."/>
            <person name="Salamov A."/>
            <person name="Andreopoulos B."/>
            <person name="Baker S."/>
            <person name="Barry K."/>
            <person name="Bills G."/>
            <person name="Bluhm B."/>
            <person name="Cannon C."/>
            <person name="Castanera R."/>
            <person name="Culley D."/>
            <person name="Daum C."/>
            <person name="Ezra D."/>
            <person name="Gonzalez J."/>
            <person name="Henrissat B."/>
            <person name="Kuo A."/>
            <person name="Liang C."/>
            <person name="Lipzen A."/>
            <person name="Lutzoni F."/>
            <person name="Magnuson J."/>
            <person name="Mondo S."/>
            <person name="Nolan M."/>
            <person name="Ohm R."/>
            <person name="Pangilinan J."/>
            <person name="Park H.-J."/>
            <person name="Ramirez L."/>
            <person name="Alfaro M."/>
            <person name="Sun H."/>
            <person name="Tritt A."/>
            <person name="Yoshinaga Y."/>
            <person name="Zwiers L.-H."/>
            <person name="Turgeon B."/>
            <person name="Goodwin S."/>
            <person name="Spatafora J."/>
            <person name="Crous P."/>
            <person name="Grigoriev I."/>
        </authorList>
    </citation>
    <scope>NUCLEOTIDE SEQUENCE</scope>
    <source>
        <strain evidence="2">CBS 207.26</strain>
    </source>
</reference>